<accession>A0A7W6H2M6</accession>
<keyword evidence="2" id="KW-1185">Reference proteome</keyword>
<organism evidence="1 2">
    <name type="scientific">Sulfitobacter undariae</name>
    <dbReference type="NCBI Taxonomy" id="1563671"/>
    <lineage>
        <taxon>Bacteria</taxon>
        <taxon>Pseudomonadati</taxon>
        <taxon>Pseudomonadota</taxon>
        <taxon>Alphaproteobacteria</taxon>
        <taxon>Rhodobacterales</taxon>
        <taxon>Roseobacteraceae</taxon>
        <taxon>Sulfitobacter</taxon>
    </lineage>
</organism>
<reference evidence="1 2" key="1">
    <citation type="submission" date="2020-08" db="EMBL/GenBank/DDBJ databases">
        <title>Genomic Encyclopedia of Type Strains, Phase IV (KMG-IV): sequencing the most valuable type-strain genomes for metagenomic binning, comparative biology and taxonomic classification.</title>
        <authorList>
            <person name="Goeker M."/>
        </authorList>
    </citation>
    <scope>NUCLEOTIDE SEQUENCE [LARGE SCALE GENOMIC DNA]</scope>
    <source>
        <strain evidence="1 2">DSM 102234</strain>
    </source>
</reference>
<evidence type="ECO:0000313" key="2">
    <source>
        <dbReference type="Proteomes" id="UP000530268"/>
    </source>
</evidence>
<dbReference type="EMBL" id="JACIEI010000023">
    <property type="protein sequence ID" value="MBB3995973.1"/>
    <property type="molecule type" value="Genomic_DNA"/>
</dbReference>
<comment type="caution">
    <text evidence="1">The sequence shown here is derived from an EMBL/GenBank/DDBJ whole genome shotgun (WGS) entry which is preliminary data.</text>
</comment>
<name>A0A7W6H2M6_9RHOB</name>
<dbReference type="AlphaFoldDB" id="A0A7W6H2M6"/>
<gene>
    <name evidence="1" type="ORF">GGR95_003639</name>
</gene>
<dbReference type="RefSeq" id="WP_184568227.1">
    <property type="nucleotide sequence ID" value="NZ_JACIEI010000023.1"/>
</dbReference>
<sequence>MDSLYEFSVISGVNEQLDISEAHLIESDLSDVEFTVLGIPKTVAVA</sequence>
<protein>
    <submittedName>
        <fullName evidence="1">Uncharacterized protein</fullName>
    </submittedName>
</protein>
<proteinExistence type="predicted"/>
<evidence type="ECO:0000313" key="1">
    <source>
        <dbReference type="EMBL" id="MBB3995973.1"/>
    </source>
</evidence>
<dbReference type="Proteomes" id="UP000530268">
    <property type="component" value="Unassembled WGS sequence"/>
</dbReference>